<dbReference type="Pfam" id="PF01740">
    <property type="entry name" value="STAS"/>
    <property type="match status" value="1"/>
</dbReference>
<dbReference type="InterPro" id="IPR036513">
    <property type="entry name" value="STAS_dom_sf"/>
</dbReference>
<dbReference type="AlphaFoldDB" id="A0A2N3WST1"/>
<dbReference type="InterPro" id="IPR002645">
    <property type="entry name" value="STAS_dom"/>
</dbReference>
<evidence type="ECO:0000313" key="5">
    <source>
        <dbReference type="Proteomes" id="UP000233750"/>
    </source>
</evidence>
<gene>
    <name evidence="4" type="ORF">ATK30_7868</name>
</gene>
<feature type="domain" description="STAS" evidence="3">
    <location>
        <begin position="15"/>
        <end position="123"/>
    </location>
</feature>
<comment type="similarity">
    <text evidence="1 2">Belongs to the anti-sigma-factor antagonist family.</text>
</comment>
<dbReference type="CDD" id="cd07043">
    <property type="entry name" value="STAS_anti-anti-sigma_factors"/>
    <property type="match status" value="1"/>
</dbReference>
<dbReference type="PANTHER" id="PTHR33495">
    <property type="entry name" value="ANTI-SIGMA FACTOR ANTAGONIST TM_1081-RELATED-RELATED"/>
    <property type="match status" value="1"/>
</dbReference>
<evidence type="ECO:0000313" key="4">
    <source>
        <dbReference type="EMBL" id="PKV96903.1"/>
    </source>
</evidence>
<reference evidence="4 5" key="1">
    <citation type="submission" date="2017-12" db="EMBL/GenBank/DDBJ databases">
        <title>Sequencing the genomes of 1000 Actinobacteria strains.</title>
        <authorList>
            <person name="Klenk H.-P."/>
        </authorList>
    </citation>
    <scope>NUCLEOTIDE SEQUENCE [LARGE SCALE GENOMIC DNA]</scope>
    <source>
        <strain evidence="4 5">DSM 45165</strain>
    </source>
</reference>
<dbReference type="NCBIfam" id="TIGR00377">
    <property type="entry name" value="ant_ant_sig"/>
    <property type="match status" value="1"/>
</dbReference>
<dbReference type="PROSITE" id="PS50801">
    <property type="entry name" value="STAS"/>
    <property type="match status" value="1"/>
</dbReference>
<dbReference type="RefSeq" id="WP_101439693.1">
    <property type="nucleotide sequence ID" value="NZ_PJMY01000003.1"/>
</dbReference>
<evidence type="ECO:0000256" key="1">
    <source>
        <dbReference type="ARBA" id="ARBA00009013"/>
    </source>
</evidence>
<dbReference type="InterPro" id="IPR003658">
    <property type="entry name" value="Anti-sigma_ant"/>
</dbReference>
<keyword evidence="5" id="KW-1185">Reference proteome</keyword>
<dbReference type="GO" id="GO:0043856">
    <property type="term" value="F:anti-sigma factor antagonist activity"/>
    <property type="evidence" value="ECO:0007669"/>
    <property type="project" value="InterPro"/>
</dbReference>
<proteinExistence type="inferred from homology"/>
<dbReference type="Proteomes" id="UP000233750">
    <property type="component" value="Unassembled WGS sequence"/>
</dbReference>
<accession>A0A2N3WST1</accession>
<dbReference type="OrthoDB" id="3695884at2"/>
<protein>
    <recommendedName>
        <fullName evidence="2">Anti-sigma factor antagonist</fullName>
    </recommendedName>
</protein>
<name>A0A2N3WST1_9PSEU</name>
<dbReference type="Gene3D" id="3.30.750.24">
    <property type="entry name" value="STAS domain"/>
    <property type="match status" value="1"/>
</dbReference>
<dbReference type="PANTHER" id="PTHR33495:SF13">
    <property type="entry name" value="ANTI-SIGMA-F FACTOR ANTAGONIST RSFB"/>
    <property type="match status" value="1"/>
</dbReference>
<organism evidence="4 5">
    <name type="scientific">Amycolatopsis echigonensis</name>
    <dbReference type="NCBI Taxonomy" id="2576905"/>
    <lineage>
        <taxon>Bacteria</taxon>
        <taxon>Bacillati</taxon>
        <taxon>Actinomycetota</taxon>
        <taxon>Actinomycetes</taxon>
        <taxon>Pseudonocardiales</taxon>
        <taxon>Pseudonocardiaceae</taxon>
        <taxon>Amycolatopsis</taxon>
    </lineage>
</organism>
<evidence type="ECO:0000259" key="3">
    <source>
        <dbReference type="PROSITE" id="PS50801"/>
    </source>
</evidence>
<dbReference type="EMBL" id="PJMY01000003">
    <property type="protein sequence ID" value="PKV96903.1"/>
    <property type="molecule type" value="Genomic_DNA"/>
</dbReference>
<evidence type="ECO:0000256" key="2">
    <source>
        <dbReference type="RuleBase" id="RU003749"/>
    </source>
</evidence>
<dbReference type="SUPFAM" id="SSF52091">
    <property type="entry name" value="SpoIIaa-like"/>
    <property type="match status" value="1"/>
</dbReference>
<sequence length="123" mass="12726">MDEPTDPTPAPVPDFRVVREDRPPAAVLRVHGEVDMVTAPLLTAAVDEVLAGAPSVLVLDLAAVEFLASAGLTALVTLTQHPTSGASLRIVASGRATVRPIQLTGLERTLPLYPTVEAALAAS</sequence>
<comment type="caution">
    <text evidence="4">The sequence shown here is derived from an EMBL/GenBank/DDBJ whole genome shotgun (WGS) entry which is preliminary data.</text>
</comment>